<dbReference type="AlphaFoldDB" id="A0A9J6CV32"/>
<keyword evidence="4" id="KW-1185">Reference proteome</keyword>
<gene>
    <name evidence="3" type="ORF">HPB51_029098</name>
</gene>
<organism evidence="3 4">
    <name type="scientific">Rhipicephalus microplus</name>
    <name type="common">Cattle tick</name>
    <name type="synonym">Boophilus microplus</name>
    <dbReference type="NCBI Taxonomy" id="6941"/>
    <lineage>
        <taxon>Eukaryota</taxon>
        <taxon>Metazoa</taxon>
        <taxon>Ecdysozoa</taxon>
        <taxon>Arthropoda</taxon>
        <taxon>Chelicerata</taxon>
        <taxon>Arachnida</taxon>
        <taxon>Acari</taxon>
        <taxon>Parasitiformes</taxon>
        <taxon>Ixodida</taxon>
        <taxon>Ixodoidea</taxon>
        <taxon>Ixodidae</taxon>
        <taxon>Rhipicephalinae</taxon>
        <taxon>Rhipicephalus</taxon>
        <taxon>Boophilus</taxon>
    </lineage>
</organism>
<feature type="region of interest" description="Disordered" evidence="1">
    <location>
        <begin position="61"/>
        <end position="90"/>
    </location>
</feature>
<reference evidence="3" key="1">
    <citation type="journal article" date="2020" name="Cell">
        <title>Large-Scale Comparative Analyses of Tick Genomes Elucidate Their Genetic Diversity and Vector Capacities.</title>
        <authorList>
            <consortium name="Tick Genome and Microbiome Consortium (TIGMIC)"/>
            <person name="Jia N."/>
            <person name="Wang J."/>
            <person name="Shi W."/>
            <person name="Du L."/>
            <person name="Sun Y."/>
            <person name="Zhan W."/>
            <person name="Jiang J.F."/>
            <person name="Wang Q."/>
            <person name="Zhang B."/>
            <person name="Ji P."/>
            <person name="Bell-Sakyi L."/>
            <person name="Cui X.M."/>
            <person name="Yuan T.T."/>
            <person name="Jiang B.G."/>
            <person name="Yang W.F."/>
            <person name="Lam T.T."/>
            <person name="Chang Q.C."/>
            <person name="Ding S.J."/>
            <person name="Wang X.J."/>
            <person name="Zhu J.G."/>
            <person name="Ruan X.D."/>
            <person name="Zhao L."/>
            <person name="Wei J.T."/>
            <person name="Ye R.Z."/>
            <person name="Que T.C."/>
            <person name="Du C.H."/>
            <person name="Zhou Y.H."/>
            <person name="Cheng J.X."/>
            <person name="Dai P.F."/>
            <person name="Guo W.B."/>
            <person name="Han X.H."/>
            <person name="Huang E.J."/>
            <person name="Li L.F."/>
            <person name="Wei W."/>
            <person name="Gao Y.C."/>
            <person name="Liu J.Z."/>
            <person name="Shao H.Z."/>
            <person name="Wang X."/>
            <person name="Wang C.C."/>
            <person name="Yang T.C."/>
            <person name="Huo Q.B."/>
            <person name="Li W."/>
            <person name="Chen H.Y."/>
            <person name="Chen S.E."/>
            <person name="Zhou L.G."/>
            <person name="Ni X.B."/>
            <person name="Tian J.H."/>
            <person name="Sheng Y."/>
            <person name="Liu T."/>
            <person name="Pan Y.S."/>
            <person name="Xia L.Y."/>
            <person name="Li J."/>
            <person name="Zhao F."/>
            <person name="Cao W.C."/>
        </authorList>
    </citation>
    <scope>NUCLEOTIDE SEQUENCE</scope>
    <source>
        <strain evidence="3">Rmic-2018</strain>
    </source>
</reference>
<keyword evidence="2" id="KW-1133">Transmembrane helix</keyword>
<feature type="transmembrane region" description="Helical" evidence="2">
    <location>
        <begin position="107"/>
        <end position="127"/>
    </location>
</feature>
<sequence>MPGRAITAAVAAVPVPRILVVIAFGGGRRITHPARRPGFHRLELHELHEVRQLQAAARRAADAAARGDNTSSALEPPAVPGPAPVNQERNGAEVELRRGNWYLNERLQTILSATAVLCSVALVVYLSSTISIRIEYRDILHASKRKIYADHADLPLFSGCDEMACQQYMAAIITSINKSQDPCKNFYGFVCDRWKHQHHLISLVDVAEDST</sequence>
<evidence type="ECO:0000256" key="2">
    <source>
        <dbReference type="SAM" id="Phobius"/>
    </source>
</evidence>
<name>A0A9J6CV32_RHIMP</name>
<dbReference type="SUPFAM" id="SSF55486">
    <property type="entry name" value="Metalloproteases ('zincins'), catalytic domain"/>
    <property type="match status" value="1"/>
</dbReference>
<proteinExistence type="predicted"/>
<evidence type="ECO:0000256" key="1">
    <source>
        <dbReference type="SAM" id="MobiDB-lite"/>
    </source>
</evidence>
<keyword evidence="2" id="KW-0472">Membrane</keyword>
<keyword evidence="2" id="KW-0812">Transmembrane</keyword>
<accession>A0A9J6CV32</accession>
<dbReference type="PROSITE" id="PS51885">
    <property type="entry name" value="NEPRILYSIN"/>
    <property type="match status" value="1"/>
</dbReference>
<dbReference type="Proteomes" id="UP000821866">
    <property type="component" value="Unassembled WGS sequence"/>
</dbReference>
<evidence type="ECO:0000313" key="4">
    <source>
        <dbReference type="Proteomes" id="UP000821866"/>
    </source>
</evidence>
<reference evidence="3" key="2">
    <citation type="submission" date="2021-09" db="EMBL/GenBank/DDBJ databases">
        <authorList>
            <person name="Jia N."/>
            <person name="Wang J."/>
            <person name="Shi W."/>
            <person name="Du L."/>
            <person name="Sun Y."/>
            <person name="Zhan W."/>
            <person name="Jiang J."/>
            <person name="Wang Q."/>
            <person name="Zhang B."/>
            <person name="Ji P."/>
            <person name="Sakyi L.B."/>
            <person name="Cui X."/>
            <person name="Yuan T."/>
            <person name="Jiang B."/>
            <person name="Yang W."/>
            <person name="Lam T.T.-Y."/>
            <person name="Chang Q."/>
            <person name="Ding S."/>
            <person name="Wang X."/>
            <person name="Zhu J."/>
            <person name="Ruan X."/>
            <person name="Zhao L."/>
            <person name="Wei J."/>
            <person name="Que T."/>
            <person name="Du C."/>
            <person name="Cheng J."/>
            <person name="Dai P."/>
            <person name="Han X."/>
            <person name="Huang E."/>
            <person name="Gao Y."/>
            <person name="Liu J."/>
            <person name="Shao H."/>
            <person name="Ye R."/>
            <person name="Li L."/>
            <person name="Wei W."/>
            <person name="Wang X."/>
            <person name="Wang C."/>
            <person name="Huo Q."/>
            <person name="Li W."/>
            <person name="Guo W."/>
            <person name="Chen H."/>
            <person name="Chen S."/>
            <person name="Zhou L."/>
            <person name="Zhou L."/>
            <person name="Ni X."/>
            <person name="Tian J."/>
            <person name="Zhou Y."/>
            <person name="Sheng Y."/>
            <person name="Liu T."/>
            <person name="Pan Y."/>
            <person name="Xia L."/>
            <person name="Li J."/>
            <person name="Zhao F."/>
            <person name="Cao W."/>
        </authorList>
    </citation>
    <scope>NUCLEOTIDE SEQUENCE</scope>
    <source>
        <strain evidence="3">Rmic-2018</strain>
        <tissue evidence="3">Larvae</tissue>
    </source>
</reference>
<dbReference type="VEuPathDB" id="VectorBase:LOC119168406"/>
<dbReference type="Gene3D" id="3.40.390.10">
    <property type="entry name" value="Collagenase (Catalytic Domain)"/>
    <property type="match status" value="1"/>
</dbReference>
<protein>
    <submittedName>
        <fullName evidence="3">Uncharacterized protein</fullName>
    </submittedName>
</protein>
<feature type="transmembrane region" description="Helical" evidence="2">
    <location>
        <begin position="6"/>
        <end position="26"/>
    </location>
</feature>
<comment type="caution">
    <text evidence="3">The sequence shown here is derived from an EMBL/GenBank/DDBJ whole genome shotgun (WGS) entry which is preliminary data.</text>
</comment>
<dbReference type="EMBL" id="JABSTU010006301">
    <property type="protein sequence ID" value="KAH7934535.1"/>
    <property type="molecule type" value="Genomic_DNA"/>
</dbReference>
<dbReference type="GO" id="GO:0004222">
    <property type="term" value="F:metalloendopeptidase activity"/>
    <property type="evidence" value="ECO:0007669"/>
    <property type="project" value="InterPro"/>
</dbReference>
<dbReference type="InterPro" id="IPR024079">
    <property type="entry name" value="MetalloPept_cat_dom_sf"/>
</dbReference>
<dbReference type="InterPro" id="IPR000718">
    <property type="entry name" value="Peptidase_M13"/>
</dbReference>
<evidence type="ECO:0000313" key="3">
    <source>
        <dbReference type="EMBL" id="KAH7934535.1"/>
    </source>
</evidence>
<dbReference type="GO" id="GO:0006508">
    <property type="term" value="P:proteolysis"/>
    <property type="evidence" value="ECO:0007669"/>
    <property type="project" value="InterPro"/>
</dbReference>